<protein>
    <recommendedName>
        <fullName evidence="4">Probable multidrug resistance protein NorM</fullName>
    </recommendedName>
    <alternativeName>
        <fullName evidence="12">Multidrug-efflux transporter</fullName>
    </alternativeName>
</protein>
<keyword evidence="11 13" id="KW-0472">Membrane</keyword>
<comment type="similarity">
    <text evidence="3">Belongs to the multi antimicrobial extrusion (MATE) (TC 2.A.66.1) family.</text>
</comment>
<comment type="subcellular location">
    <subcellularLocation>
        <location evidence="2">Cell membrane</location>
        <topology evidence="2">Multi-pass membrane protein</topology>
    </subcellularLocation>
</comment>
<dbReference type="PIRSF" id="PIRSF006603">
    <property type="entry name" value="DinF"/>
    <property type="match status" value="1"/>
</dbReference>
<keyword evidence="7" id="KW-1003">Cell membrane</keyword>
<keyword evidence="6" id="KW-0050">Antiport</keyword>
<feature type="transmembrane region" description="Helical" evidence="13">
    <location>
        <begin position="321"/>
        <end position="341"/>
    </location>
</feature>
<feature type="transmembrane region" description="Helical" evidence="13">
    <location>
        <begin position="94"/>
        <end position="114"/>
    </location>
</feature>
<evidence type="ECO:0000256" key="3">
    <source>
        <dbReference type="ARBA" id="ARBA00010199"/>
    </source>
</evidence>
<evidence type="ECO:0000256" key="5">
    <source>
        <dbReference type="ARBA" id="ARBA00022448"/>
    </source>
</evidence>
<evidence type="ECO:0000313" key="15">
    <source>
        <dbReference type="Proteomes" id="UP001524473"/>
    </source>
</evidence>
<feature type="transmembrane region" description="Helical" evidence="13">
    <location>
        <begin position="12"/>
        <end position="32"/>
    </location>
</feature>
<dbReference type="Pfam" id="PF01554">
    <property type="entry name" value="MatE"/>
    <property type="match status" value="2"/>
</dbReference>
<dbReference type="PANTHER" id="PTHR43298:SF2">
    <property type="entry name" value="FMN_FAD EXPORTER YEEO-RELATED"/>
    <property type="match status" value="1"/>
</dbReference>
<evidence type="ECO:0000256" key="6">
    <source>
        <dbReference type="ARBA" id="ARBA00022449"/>
    </source>
</evidence>
<keyword evidence="8 13" id="KW-0812">Transmembrane</keyword>
<dbReference type="InterPro" id="IPR050222">
    <property type="entry name" value="MATE_MdtK"/>
</dbReference>
<evidence type="ECO:0000256" key="2">
    <source>
        <dbReference type="ARBA" id="ARBA00004651"/>
    </source>
</evidence>
<evidence type="ECO:0000256" key="8">
    <source>
        <dbReference type="ARBA" id="ARBA00022692"/>
    </source>
</evidence>
<dbReference type="PANTHER" id="PTHR43298">
    <property type="entry name" value="MULTIDRUG RESISTANCE PROTEIN NORM-RELATED"/>
    <property type="match status" value="1"/>
</dbReference>
<reference evidence="14 15" key="1">
    <citation type="submission" date="2022-06" db="EMBL/GenBank/DDBJ databases">
        <title>Isolation of gut microbiota from human fecal samples.</title>
        <authorList>
            <person name="Pamer E.G."/>
            <person name="Barat B."/>
            <person name="Waligurski E."/>
            <person name="Medina S."/>
            <person name="Paddock L."/>
            <person name="Mostad J."/>
        </authorList>
    </citation>
    <scope>NUCLEOTIDE SEQUENCE [LARGE SCALE GENOMIC DNA]</scope>
    <source>
        <strain evidence="14 15">DFI.9.73</strain>
    </source>
</reference>
<feature type="transmembrane region" description="Helical" evidence="13">
    <location>
        <begin position="242"/>
        <end position="267"/>
    </location>
</feature>
<keyword evidence="10" id="KW-0406">Ion transport</keyword>
<dbReference type="EMBL" id="JANFZH010000012">
    <property type="protein sequence ID" value="MCQ4839640.1"/>
    <property type="molecule type" value="Genomic_DNA"/>
</dbReference>
<evidence type="ECO:0000256" key="7">
    <source>
        <dbReference type="ARBA" id="ARBA00022475"/>
    </source>
</evidence>
<evidence type="ECO:0000256" key="12">
    <source>
        <dbReference type="ARBA" id="ARBA00031636"/>
    </source>
</evidence>
<evidence type="ECO:0000256" key="13">
    <source>
        <dbReference type="SAM" id="Phobius"/>
    </source>
</evidence>
<gene>
    <name evidence="14" type="ORF">NE695_06910</name>
</gene>
<dbReference type="RefSeq" id="WP_256191732.1">
    <property type="nucleotide sequence ID" value="NZ_DBFOTE010000020.1"/>
</dbReference>
<proteinExistence type="inferred from homology"/>
<sequence length="455" mass="48459">MKEQNLREGSIFLGLSRLALPIMLTSFIQMAYNLVDMIWIGRIGSGAMAAVGAAGIYLWISDSLTSVARMGGQIKVAHAIGAGEEEKAKSYATAAFQLGLLIVLLYMAVLVIFHKGLIGFFRLGKAEVSRSAEAYLLITGTAGILFGTLNQIFTGICTGRGNSKLPFVVTSAGLVLNVILDPVLIFGLGPFPELGVVGAAAATAGSQGVVTLLFLVFLLKDQGFFRELAVFRKPDSAAWKEVFSLGLPAGIQNVFMSGLSLLISRIVSSFGADAIAVQRVGGQVESISWMISGGFGIALNAFVGQNFGARLMGRVQKGYRTALGLMAGWGVFCTLLLLVFPQQIFGLFLHEAELLPMGVDYLRILGLCQFFSCIEGAATGAFNGLGETKIPSGASIFFNVARVPFAMLLSSPAFSLGLNGVWWALTIASIIKGTLVTCWYSLYVRRKKLYAPAAE</sequence>
<organism evidence="14 15">
    <name type="scientific">Neglectibacter timonensis</name>
    <dbReference type="NCBI Taxonomy" id="1776382"/>
    <lineage>
        <taxon>Bacteria</taxon>
        <taxon>Bacillati</taxon>
        <taxon>Bacillota</taxon>
        <taxon>Clostridia</taxon>
        <taxon>Eubacteriales</taxon>
        <taxon>Oscillospiraceae</taxon>
        <taxon>Neglectibacter</taxon>
    </lineage>
</organism>
<evidence type="ECO:0000256" key="10">
    <source>
        <dbReference type="ARBA" id="ARBA00023065"/>
    </source>
</evidence>
<dbReference type="InterPro" id="IPR002528">
    <property type="entry name" value="MATE_fam"/>
</dbReference>
<feature type="transmembrane region" description="Helical" evidence="13">
    <location>
        <begin position="165"/>
        <end position="188"/>
    </location>
</feature>
<keyword evidence="5" id="KW-0813">Transport</keyword>
<feature type="transmembrane region" description="Helical" evidence="13">
    <location>
        <begin position="134"/>
        <end position="153"/>
    </location>
</feature>
<name>A0ABT1RZC9_9FIRM</name>
<dbReference type="Proteomes" id="UP001524473">
    <property type="component" value="Unassembled WGS sequence"/>
</dbReference>
<dbReference type="InterPro" id="IPR048279">
    <property type="entry name" value="MdtK-like"/>
</dbReference>
<comment type="caution">
    <text evidence="14">The sequence shown here is derived from an EMBL/GenBank/DDBJ whole genome shotgun (WGS) entry which is preliminary data.</text>
</comment>
<evidence type="ECO:0000313" key="14">
    <source>
        <dbReference type="EMBL" id="MCQ4839640.1"/>
    </source>
</evidence>
<evidence type="ECO:0000256" key="11">
    <source>
        <dbReference type="ARBA" id="ARBA00023136"/>
    </source>
</evidence>
<accession>A0ABT1RZC9</accession>
<feature type="transmembrane region" description="Helical" evidence="13">
    <location>
        <begin position="38"/>
        <end position="60"/>
    </location>
</feature>
<dbReference type="NCBIfam" id="TIGR00797">
    <property type="entry name" value="matE"/>
    <property type="match status" value="1"/>
</dbReference>
<keyword evidence="15" id="KW-1185">Reference proteome</keyword>
<keyword evidence="9 13" id="KW-1133">Transmembrane helix</keyword>
<evidence type="ECO:0000256" key="9">
    <source>
        <dbReference type="ARBA" id="ARBA00022989"/>
    </source>
</evidence>
<feature type="transmembrane region" description="Helical" evidence="13">
    <location>
        <begin position="287"/>
        <end position="309"/>
    </location>
</feature>
<feature type="transmembrane region" description="Helical" evidence="13">
    <location>
        <begin position="420"/>
        <end position="442"/>
    </location>
</feature>
<evidence type="ECO:0000256" key="4">
    <source>
        <dbReference type="ARBA" id="ARBA00020268"/>
    </source>
</evidence>
<dbReference type="CDD" id="cd13140">
    <property type="entry name" value="MATE_like_1"/>
    <property type="match status" value="1"/>
</dbReference>
<feature type="transmembrane region" description="Helical" evidence="13">
    <location>
        <begin position="194"/>
        <end position="219"/>
    </location>
</feature>
<evidence type="ECO:0000256" key="1">
    <source>
        <dbReference type="ARBA" id="ARBA00003408"/>
    </source>
</evidence>
<comment type="function">
    <text evidence="1">Multidrug efflux pump.</text>
</comment>